<reference evidence="1" key="1">
    <citation type="submission" date="2021-02" db="EMBL/GenBank/DDBJ databases">
        <authorList>
            <person name="Bekaert M."/>
        </authorList>
    </citation>
    <scope>NUCLEOTIDE SEQUENCE</scope>
    <source>
        <strain evidence="1">IoA-00</strain>
    </source>
</reference>
<evidence type="ECO:0000313" key="1">
    <source>
        <dbReference type="EMBL" id="CAF2866897.1"/>
    </source>
</evidence>
<dbReference type="Proteomes" id="UP000675881">
    <property type="component" value="Chromosome 2"/>
</dbReference>
<organism evidence="1 2">
    <name type="scientific">Lepeophtheirus salmonis</name>
    <name type="common">Salmon louse</name>
    <name type="synonym">Caligus salmonis</name>
    <dbReference type="NCBI Taxonomy" id="72036"/>
    <lineage>
        <taxon>Eukaryota</taxon>
        <taxon>Metazoa</taxon>
        <taxon>Ecdysozoa</taxon>
        <taxon>Arthropoda</taxon>
        <taxon>Crustacea</taxon>
        <taxon>Multicrustacea</taxon>
        <taxon>Hexanauplia</taxon>
        <taxon>Copepoda</taxon>
        <taxon>Siphonostomatoida</taxon>
        <taxon>Caligidae</taxon>
        <taxon>Lepeophtheirus</taxon>
    </lineage>
</organism>
<sequence>MAMLKIVDVITRNHVNIWIRQSQLAKKLVKINGMAGAILMYLYTRAFNVYDELDKKKEDYIYKALRTTFSLNPLVAFDKLMNRRWSHGNVPLETVKEVVKRARSSKWLLRREKDMISGYELKRLVVYVNHVGTKKCLTIGDYGGRLEVKARRKCVKRSRKFWATFSWKKESLKNVDKACLKPVIGRCNEQWEDGIVTAVNSDLSFEVDGAPRYTKNLRKRNHETD</sequence>
<keyword evidence="2" id="KW-1185">Reference proteome</keyword>
<proteinExistence type="predicted"/>
<dbReference type="AlphaFoldDB" id="A0A7R8CMP0"/>
<protein>
    <submittedName>
        <fullName evidence="1">(salmon louse) hypothetical protein</fullName>
    </submittedName>
</protein>
<evidence type="ECO:0000313" key="2">
    <source>
        <dbReference type="Proteomes" id="UP000675881"/>
    </source>
</evidence>
<name>A0A7R8CMP0_LEPSM</name>
<dbReference type="EMBL" id="HG994581">
    <property type="protein sequence ID" value="CAF2866897.1"/>
    <property type="molecule type" value="Genomic_DNA"/>
</dbReference>
<gene>
    <name evidence="1" type="ORF">LSAA_6259</name>
</gene>
<accession>A0A7R8CMP0</accession>